<dbReference type="InterPro" id="IPR021719">
    <property type="entry name" value="Prot_inh_I78"/>
</dbReference>
<evidence type="ECO:0000313" key="3">
    <source>
        <dbReference type="Proteomes" id="UP000184444"/>
    </source>
</evidence>
<evidence type="ECO:0000313" key="2">
    <source>
        <dbReference type="EMBL" id="SHM35270.1"/>
    </source>
</evidence>
<accession>A0A1M7I3J1</accession>
<dbReference type="Proteomes" id="UP000184444">
    <property type="component" value="Unassembled WGS sequence"/>
</dbReference>
<protein>
    <submittedName>
        <fullName evidence="2">Peptidase inhibitor I78 family protein</fullName>
    </submittedName>
</protein>
<dbReference type="OrthoDB" id="8724542at2"/>
<organism evidence="2 3">
    <name type="scientific">Paracoccus solventivorans</name>
    <dbReference type="NCBI Taxonomy" id="53463"/>
    <lineage>
        <taxon>Bacteria</taxon>
        <taxon>Pseudomonadati</taxon>
        <taxon>Pseudomonadota</taxon>
        <taxon>Alphaproteobacteria</taxon>
        <taxon>Rhodobacterales</taxon>
        <taxon>Paracoccaceae</taxon>
        <taxon>Paracoccus</taxon>
    </lineage>
</organism>
<keyword evidence="3" id="KW-1185">Reference proteome</keyword>
<feature type="signal peptide" evidence="1">
    <location>
        <begin position="1"/>
        <end position="20"/>
    </location>
</feature>
<gene>
    <name evidence="2" type="ORF">SAMN05444389_107177</name>
</gene>
<dbReference type="Pfam" id="PF11720">
    <property type="entry name" value="Inhibitor_I78"/>
    <property type="match status" value="1"/>
</dbReference>
<dbReference type="PROSITE" id="PS51257">
    <property type="entry name" value="PROKAR_LIPOPROTEIN"/>
    <property type="match status" value="1"/>
</dbReference>
<evidence type="ECO:0000256" key="1">
    <source>
        <dbReference type="SAM" id="SignalP"/>
    </source>
</evidence>
<name>A0A1M7I3J1_9RHOB</name>
<feature type="chain" id="PRO_5012070893" evidence="1">
    <location>
        <begin position="21"/>
        <end position="95"/>
    </location>
</feature>
<dbReference type="AlphaFoldDB" id="A0A1M7I3J1"/>
<dbReference type="EMBL" id="FRCK01000007">
    <property type="protein sequence ID" value="SHM35270.1"/>
    <property type="molecule type" value="Genomic_DNA"/>
</dbReference>
<dbReference type="Gene3D" id="3.30.10.10">
    <property type="entry name" value="Trypsin Inhibitor V, subunit A"/>
    <property type="match status" value="1"/>
</dbReference>
<keyword evidence="1" id="KW-0732">Signal</keyword>
<dbReference type="RefSeq" id="WP_073067214.1">
    <property type="nucleotide sequence ID" value="NZ_FRCK01000007.1"/>
</dbReference>
<sequence>MRLPVIIAAVGGTAALAACAPPPQTTTVIVPDGAETCVAADYQQYVGQQSPAITLPAGTVYRHYRTGDPVTADFNPNRVNFEYNRSGRLVNVTCG</sequence>
<proteinExistence type="predicted"/>
<reference evidence="3" key="1">
    <citation type="submission" date="2016-11" db="EMBL/GenBank/DDBJ databases">
        <authorList>
            <person name="Varghese N."/>
            <person name="Submissions S."/>
        </authorList>
    </citation>
    <scope>NUCLEOTIDE SEQUENCE [LARGE SCALE GENOMIC DNA]</scope>
    <source>
        <strain evidence="3">DSM 6637</strain>
    </source>
</reference>